<dbReference type="InterPro" id="IPR036390">
    <property type="entry name" value="WH_DNA-bd_sf"/>
</dbReference>
<keyword evidence="4" id="KW-1185">Reference proteome</keyword>
<dbReference type="PANTHER" id="PTHR33164">
    <property type="entry name" value="TRANSCRIPTIONAL REGULATOR, MARR FAMILY"/>
    <property type="match status" value="1"/>
</dbReference>
<dbReference type="Proteomes" id="UP001629230">
    <property type="component" value="Unassembled WGS sequence"/>
</dbReference>
<comment type="caution">
    <text evidence="3">The sequence shown here is derived from an EMBL/GenBank/DDBJ whole genome shotgun (WGS) entry which is preliminary data.</text>
</comment>
<sequence>MFDAPSENLRTIVRGHIEPVPLQFAGSEHPSREVIEMSIAAPKRPAPTRTRKNAASEQSEPTRKANLPGSSLIEFITLQWQREHSELDLSNFLLAIYFMRLGTLVEQAFDKMCQSLCGISGSDMRVLLALRRSGHPYAKRPTDLYRALLVTSGAITKKIDRLASLGLVERQQDPSHGGGFIVHLTRKGLDVVEKAIVKLAEESSIAPAMAHFSEAERAAGNEFCLRTLALMEELVLPGLEEPDNALSKPRVKGTRSPRSR</sequence>
<dbReference type="RefSeq" id="WP_408177370.1">
    <property type="nucleotide sequence ID" value="NZ_JAQQEZ010000007.1"/>
</dbReference>
<dbReference type="PROSITE" id="PS50995">
    <property type="entry name" value="HTH_MARR_2"/>
    <property type="match status" value="1"/>
</dbReference>
<evidence type="ECO:0000313" key="3">
    <source>
        <dbReference type="EMBL" id="MFM0001937.1"/>
    </source>
</evidence>
<dbReference type="InterPro" id="IPR036388">
    <property type="entry name" value="WH-like_DNA-bd_sf"/>
</dbReference>
<reference evidence="3 4" key="1">
    <citation type="journal article" date="2024" name="Chem. Sci.">
        <title>Discovery of megapolipeptins by genome mining of a Burkholderiales bacteria collection.</title>
        <authorList>
            <person name="Paulo B.S."/>
            <person name="Recchia M.J.J."/>
            <person name="Lee S."/>
            <person name="Fergusson C.H."/>
            <person name="Romanowski S.B."/>
            <person name="Hernandez A."/>
            <person name="Krull N."/>
            <person name="Liu D.Y."/>
            <person name="Cavanagh H."/>
            <person name="Bos A."/>
            <person name="Gray C.A."/>
            <person name="Murphy B.T."/>
            <person name="Linington R.G."/>
            <person name="Eustaquio A.S."/>
        </authorList>
    </citation>
    <scope>NUCLEOTIDE SEQUENCE [LARGE SCALE GENOMIC DNA]</scope>
    <source>
        <strain evidence="3 4">RL17-350-BIC-A</strain>
    </source>
</reference>
<organism evidence="3 4">
    <name type="scientific">Paraburkholderia dipogonis</name>
    <dbReference type="NCBI Taxonomy" id="1211383"/>
    <lineage>
        <taxon>Bacteria</taxon>
        <taxon>Pseudomonadati</taxon>
        <taxon>Pseudomonadota</taxon>
        <taxon>Betaproteobacteria</taxon>
        <taxon>Burkholderiales</taxon>
        <taxon>Burkholderiaceae</taxon>
        <taxon>Paraburkholderia</taxon>
    </lineage>
</organism>
<evidence type="ECO:0000256" key="1">
    <source>
        <dbReference type="SAM" id="MobiDB-lite"/>
    </source>
</evidence>
<dbReference type="Pfam" id="PF12802">
    <property type="entry name" value="MarR_2"/>
    <property type="match status" value="1"/>
</dbReference>
<feature type="domain" description="HTH marR-type" evidence="2">
    <location>
        <begin position="91"/>
        <end position="229"/>
    </location>
</feature>
<feature type="region of interest" description="Disordered" evidence="1">
    <location>
        <begin position="38"/>
        <end position="65"/>
    </location>
</feature>
<protein>
    <submittedName>
        <fullName evidence="3">MarR family transcriptional regulator</fullName>
    </submittedName>
</protein>
<dbReference type="EMBL" id="JAQQEZ010000007">
    <property type="protein sequence ID" value="MFM0001937.1"/>
    <property type="molecule type" value="Genomic_DNA"/>
</dbReference>
<dbReference type="InterPro" id="IPR039422">
    <property type="entry name" value="MarR/SlyA-like"/>
</dbReference>
<accession>A0ABW9ARF3</accession>
<dbReference type="Gene3D" id="1.10.10.10">
    <property type="entry name" value="Winged helix-like DNA-binding domain superfamily/Winged helix DNA-binding domain"/>
    <property type="match status" value="1"/>
</dbReference>
<gene>
    <name evidence="3" type="ORF">PQR57_12985</name>
</gene>
<evidence type="ECO:0000259" key="2">
    <source>
        <dbReference type="PROSITE" id="PS50995"/>
    </source>
</evidence>
<dbReference type="InterPro" id="IPR000835">
    <property type="entry name" value="HTH_MarR-typ"/>
</dbReference>
<proteinExistence type="predicted"/>
<name>A0ABW9ARF3_9BURK</name>
<dbReference type="SUPFAM" id="SSF46785">
    <property type="entry name" value="Winged helix' DNA-binding domain"/>
    <property type="match status" value="1"/>
</dbReference>
<dbReference type="PANTHER" id="PTHR33164:SF104">
    <property type="entry name" value="TRANSCRIPTIONAL REGULATORY PROTEIN"/>
    <property type="match status" value="1"/>
</dbReference>
<evidence type="ECO:0000313" key="4">
    <source>
        <dbReference type="Proteomes" id="UP001629230"/>
    </source>
</evidence>
<dbReference type="SMART" id="SM00347">
    <property type="entry name" value="HTH_MARR"/>
    <property type="match status" value="1"/>
</dbReference>